<organism evidence="1 2">
    <name type="scientific">Marinobacter halodurans</name>
    <dbReference type="NCBI Taxonomy" id="2528979"/>
    <lineage>
        <taxon>Bacteria</taxon>
        <taxon>Pseudomonadati</taxon>
        <taxon>Pseudomonadota</taxon>
        <taxon>Gammaproteobacteria</taxon>
        <taxon>Pseudomonadales</taxon>
        <taxon>Marinobacteraceae</taxon>
        <taxon>Marinobacter</taxon>
    </lineage>
</organism>
<comment type="caution">
    <text evidence="1">The sequence shown here is derived from an EMBL/GenBank/DDBJ whole genome shotgun (WGS) entry which is preliminary data.</text>
</comment>
<dbReference type="RefSeq" id="WP_131480385.1">
    <property type="nucleotide sequence ID" value="NZ_SJDL01000008.1"/>
</dbReference>
<evidence type="ECO:0008006" key="3">
    <source>
        <dbReference type="Google" id="ProtNLM"/>
    </source>
</evidence>
<dbReference type="EMBL" id="SJDL01000008">
    <property type="protein sequence ID" value="TBW57382.1"/>
    <property type="molecule type" value="Genomic_DNA"/>
</dbReference>
<name>A0ABY1ZQ46_9GAMM</name>
<gene>
    <name evidence="1" type="ORF">EZI54_06915</name>
</gene>
<dbReference type="Proteomes" id="UP000313645">
    <property type="component" value="Unassembled WGS sequence"/>
</dbReference>
<keyword evidence="2" id="KW-1185">Reference proteome</keyword>
<protein>
    <recommendedName>
        <fullName evidence="3">Integrase</fullName>
    </recommendedName>
</protein>
<reference evidence="1 2" key="1">
    <citation type="submission" date="2019-02" db="EMBL/GenBank/DDBJ databases">
        <title>Marinobacter halodurans sp. nov., a marine bacterium isolated from sea tidal flat.</title>
        <authorList>
            <person name="Yoo Y."/>
            <person name="Lee D.W."/>
            <person name="Kim B.S."/>
            <person name="Kim J.-J."/>
        </authorList>
    </citation>
    <scope>NUCLEOTIDE SEQUENCE [LARGE SCALE GENOMIC DNA]</scope>
    <source>
        <strain evidence="1 2">YJ-S3-2</strain>
    </source>
</reference>
<sequence>MGWHNVKIHYRISQYVYMNDGDICIGVLGMSKVEAVIRINTHGESRIVDDSWCNRELAILHRQFVDNQAELRELAQRDDRFKRSIKVYTYRGSEVSETLCENPGWPNVTHDGQIMYVRRFSTDRDTVVNWAIEAAKERIQACNEQLDEIKGSKHYSAYPADLFRKICKPYEDGRAKGEQTLKELGAAG</sequence>
<evidence type="ECO:0000313" key="2">
    <source>
        <dbReference type="Proteomes" id="UP000313645"/>
    </source>
</evidence>
<accession>A0ABY1ZQ46</accession>
<proteinExistence type="predicted"/>
<evidence type="ECO:0000313" key="1">
    <source>
        <dbReference type="EMBL" id="TBW57382.1"/>
    </source>
</evidence>